<dbReference type="InterPro" id="IPR002347">
    <property type="entry name" value="SDR_fam"/>
</dbReference>
<dbReference type="InterPro" id="IPR036291">
    <property type="entry name" value="NAD(P)-bd_dom_sf"/>
</dbReference>
<dbReference type="STRING" id="1121307.CLCY_5c00890"/>
<dbReference type="SUPFAM" id="SSF51735">
    <property type="entry name" value="NAD(P)-binding Rossmann-fold domains"/>
    <property type="match status" value="1"/>
</dbReference>
<dbReference type="Gene3D" id="3.40.50.720">
    <property type="entry name" value="NAD(P)-binding Rossmann-like Domain"/>
    <property type="match status" value="1"/>
</dbReference>
<dbReference type="SMART" id="SM00822">
    <property type="entry name" value="PKS_KR"/>
    <property type="match status" value="1"/>
</dbReference>
<evidence type="ECO:0000313" key="5">
    <source>
        <dbReference type="Proteomes" id="UP000036756"/>
    </source>
</evidence>
<dbReference type="GO" id="GO:0008206">
    <property type="term" value="P:bile acid metabolic process"/>
    <property type="evidence" value="ECO:0007669"/>
    <property type="project" value="UniProtKB-ARBA"/>
</dbReference>
<evidence type="ECO:0000259" key="3">
    <source>
        <dbReference type="SMART" id="SM00822"/>
    </source>
</evidence>
<dbReference type="Pfam" id="PF13561">
    <property type="entry name" value="adh_short_C2"/>
    <property type="match status" value="1"/>
</dbReference>
<dbReference type="AlphaFoldDB" id="A0A0J8D9W9"/>
<evidence type="ECO:0000256" key="1">
    <source>
        <dbReference type="ARBA" id="ARBA00006484"/>
    </source>
</evidence>
<dbReference type="RefSeq" id="WP_048569584.1">
    <property type="nucleotide sequence ID" value="NZ_LFVU01000004.1"/>
</dbReference>
<dbReference type="CDD" id="cd05233">
    <property type="entry name" value="SDR_c"/>
    <property type="match status" value="1"/>
</dbReference>
<dbReference type="FunFam" id="3.40.50.720:FF:000084">
    <property type="entry name" value="Short-chain dehydrogenase reductase"/>
    <property type="match status" value="1"/>
</dbReference>
<dbReference type="Proteomes" id="UP000036756">
    <property type="component" value="Unassembled WGS sequence"/>
</dbReference>
<dbReference type="EC" id="1.1.1.100" evidence="4"/>
<keyword evidence="2 4" id="KW-0560">Oxidoreductase</keyword>
<dbReference type="OrthoDB" id="9803333at2"/>
<name>A0A0J8D9W9_CLOCY</name>
<dbReference type="PANTHER" id="PTHR43639">
    <property type="entry name" value="OXIDOREDUCTASE, SHORT-CHAIN DEHYDROGENASE/REDUCTASE FAMILY (AFU_ORTHOLOGUE AFUA_5G02870)"/>
    <property type="match status" value="1"/>
</dbReference>
<dbReference type="PROSITE" id="PS00061">
    <property type="entry name" value="ADH_SHORT"/>
    <property type="match status" value="1"/>
</dbReference>
<dbReference type="PRINTS" id="PR00080">
    <property type="entry name" value="SDRFAMILY"/>
</dbReference>
<dbReference type="PATRIC" id="fig|1121307.3.peg.2023"/>
<accession>A0A0J8D9W9</accession>
<dbReference type="InterPro" id="IPR057326">
    <property type="entry name" value="KR_dom"/>
</dbReference>
<gene>
    <name evidence="4" type="primary">fabG</name>
    <name evidence="4" type="ORF">CLCY_5c00890</name>
</gene>
<organism evidence="4 5">
    <name type="scientific">Clostridium cylindrosporum DSM 605</name>
    <dbReference type="NCBI Taxonomy" id="1121307"/>
    <lineage>
        <taxon>Bacteria</taxon>
        <taxon>Bacillati</taxon>
        <taxon>Bacillota</taxon>
        <taxon>Clostridia</taxon>
        <taxon>Eubacteriales</taxon>
        <taxon>Clostridiaceae</taxon>
        <taxon>Clostridium</taxon>
    </lineage>
</organism>
<dbReference type="PRINTS" id="PR00081">
    <property type="entry name" value="GDHRDH"/>
</dbReference>
<reference evidence="4 5" key="1">
    <citation type="submission" date="2015-06" db="EMBL/GenBank/DDBJ databases">
        <title>Draft genome sequence of the purine-degrading Clostridium cylindrosporum HC-1 (DSM 605).</title>
        <authorList>
            <person name="Poehlein A."/>
            <person name="Schiel-Bengelsdorf B."/>
            <person name="Bengelsdorf F."/>
            <person name="Daniel R."/>
            <person name="Duerre P."/>
        </authorList>
    </citation>
    <scope>NUCLEOTIDE SEQUENCE [LARGE SCALE GENOMIC DNA]</scope>
    <source>
        <strain evidence="4 5">DSM 605</strain>
    </source>
</reference>
<proteinExistence type="inferred from homology"/>
<sequence length="249" mass="26931">MSLKDKVVIITGGTSGIGRVSAERFLKEGTKVMIAGTGEEKSRAVAEELGTINENVSYVKVDVSNYKSVENMIEKTLEAFGTIDILFNNAGITINKPFLEQTEEDYLKVIGVNQHGVFNGIHIFGKKLIELNKKGTIINTASIAARITGPTMMGYATSKAAVEMLTKSAAMDLAPYGIRVVGVGPGVINTPMISELKAQALDYLKNMHARKEILEPEQIADVVVFLAKEEASGINGQVVFVDDGYINFK</sequence>
<dbReference type="EMBL" id="LFVU01000004">
    <property type="protein sequence ID" value="KMT22850.1"/>
    <property type="molecule type" value="Genomic_DNA"/>
</dbReference>
<dbReference type="InterPro" id="IPR020904">
    <property type="entry name" value="Sc_DH/Rdtase_CS"/>
</dbReference>
<dbReference type="GO" id="GO:0004316">
    <property type="term" value="F:3-oxoacyl-[acyl-carrier-protein] reductase (NADPH) activity"/>
    <property type="evidence" value="ECO:0007669"/>
    <property type="project" value="UniProtKB-EC"/>
</dbReference>
<evidence type="ECO:0000256" key="2">
    <source>
        <dbReference type="ARBA" id="ARBA00023002"/>
    </source>
</evidence>
<evidence type="ECO:0000313" key="4">
    <source>
        <dbReference type="EMBL" id="KMT22850.1"/>
    </source>
</evidence>
<keyword evidence="5" id="KW-1185">Reference proteome</keyword>
<comment type="similarity">
    <text evidence="1">Belongs to the short-chain dehydrogenases/reductases (SDR) family.</text>
</comment>
<feature type="domain" description="Ketoreductase" evidence="3">
    <location>
        <begin position="6"/>
        <end position="186"/>
    </location>
</feature>
<dbReference type="PANTHER" id="PTHR43639:SF1">
    <property type="entry name" value="SHORT-CHAIN DEHYDROGENASE_REDUCTASE FAMILY PROTEIN"/>
    <property type="match status" value="1"/>
</dbReference>
<comment type="caution">
    <text evidence="4">The sequence shown here is derived from an EMBL/GenBank/DDBJ whole genome shotgun (WGS) entry which is preliminary data.</text>
</comment>
<protein>
    <submittedName>
        <fullName evidence="4">3-oxoacyl-[acyl-carrier-protein] reductase FabG</fullName>
        <ecNumber evidence="4">1.1.1.100</ecNumber>
    </submittedName>
</protein>